<feature type="signal peptide" evidence="1">
    <location>
        <begin position="1"/>
        <end position="22"/>
    </location>
</feature>
<reference evidence="3" key="1">
    <citation type="submission" date="2025-08" db="UniProtKB">
        <authorList>
            <consortium name="RefSeq"/>
        </authorList>
    </citation>
    <scope>IDENTIFICATION</scope>
</reference>
<dbReference type="Pfam" id="PF03762">
    <property type="entry name" value="VOMI"/>
    <property type="match status" value="1"/>
</dbReference>
<dbReference type="Gene3D" id="2.100.10.20">
    <property type="entry name" value="Vitelline membrane outer layer protein I (VOMI)"/>
    <property type="match status" value="1"/>
</dbReference>
<organism evidence="2 3">
    <name type="scientific">Pogona vitticeps</name>
    <name type="common">central bearded dragon</name>
    <dbReference type="NCBI Taxonomy" id="103695"/>
    <lineage>
        <taxon>Eukaryota</taxon>
        <taxon>Metazoa</taxon>
        <taxon>Chordata</taxon>
        <taxon>Craniata</taxon>
        <taxon>Vertebrata</taxon>
        <taxon>Euteleostomi</taxon>
        <taxon>Lepidosauria</taxon>
        <taxon>Squamata</taxon>
        <taxon>Bifurcata</taxon>
        <taxon>Unidentata</taxon>
        <taxon>Episquamata</taxon>
        <taxon>Toxicofera</taxon>
        <taxon>Iguania</taxon>
        <taxon>Acrodonta</taxon>
        <taxon>Agamidae</taxon>
        <taxon>Amphibolurinae</taxon>
        <taxon>Pogona</taxon>
    </lineage>
</organism>
<dbReference type="InterPro" id="IPR005515">
    <property type="entry name" value="VOMI"/>
</dbReference>
<dbReference type="InterPro" id="IPR036706">
    <property type="entry name" value="VOMI_sf"/>
</dbReference>
<accession>A0ABM5FWH5</accession>
<dbReference type="PANTHER" id="PTHR18841">
    <property type="entry name" value="VITELLINE MEMBRANE OUTER LAYER PROTEIN I-RELATED"/>
    <property type="match status" value="1"/>
</dbReference>
<protein>
    <submittedName>
        <fullName evidence="3">Vitelline membrane outer layer protein 1-like</fullName>
    </submittedName>
</protein>
<sequence length="192" mass="21166">MGFSISAVVISLLSCCLWDTEARRYDSVIKVANGGQWGSWGQREYCPIGHAIGFSLKVAPYQGGKASQDDTALNGLRLVCNDNTFISSAVGKWGAWSEINHCPRPHKLVSFSLRVEKSQGFGDDTAANNIQFLCSDETVLRGNSHNWGHYGLWSPRCKDDTFICGLRTKVESPQQSGDDTAFNDVVFFCCKN</sequence>
<evidence type="ECO:0000313" key="2">
    <source>
        <dbReference type="Proteomes" id="UP001652642"/>
    </source>
</evidence>
<evidence type="ECO:0000256" key="1">
    <source>
        <dbReference type="SAM" id="SignalP"/>
    </source>
</evidence>
<keyword evidence="1" id="KW-0732">Signal</keyword>
<dbReference type="Proteomes" id="UP001652642">
    <property type="component" value="Chromosome 3"/>
</dbReference>
<dbReference type="SUPFAM" id="SSF51092">
    <property type="entry name" value="Vitelline membrane outer protein-I (VMO-I)"/>
    <property type="match status" value="1"/>
</dbReference>
<dbReference type="GeneID" id="110084082"/>
<feature type="chain" id="PRO_5045743245" evidence="1">
    <location>
        <begin position="23"/>
        <end position="192"/>
    </location>
</feature>
<proteinExistence type="predicted"/>
<gene>
    <name evidence="3" type="primary">LOC110084082</name>
</gene>
<name>A0ABM5FWH5_9SAUR</name>
<keyword evidence="2" id="KW-1185">Reference proteome</keyword>
<evidence type="ECO:0000313" key="3">
    <source>
        <dbReference type="RefSeq" id="XP_072849747.1"/>
    </source>
</evidence>
<dbReference type="RefSeq" id="XP_072849747.1">
    <property type="nucleotide sequence ID" value="XM_072993646.1"/>
</dbReference>
<dbReference type="PANTHER" id="PTHR18841:SF2">
    <property type="entry name" value="VITELLINE MEMBRANE OUTER LAYER PROTEIN 1 HOMOLOG"/>
    <property type="match status" value="1"/>
</dbReference>